<sequence>MASSPMKKSKSSVPRLDARKFDWEEAEAEANPVVAALEEVEERVAMAVGKMKDGESLPAKPSLVKPVPLFE</sequence>
<gene>
    <name evidence="1" type="ORF">WICPIJ_006010</name>
</gene>
<dbReference type="AlphaFoldDB" id="A0A9P8Q2U6"/>
<reference evidence="1" key="2">
    <citation type="submission" date="2021-01" db="EMBL/GenBank/DDBJ databases">
        <authorList>
            <person name="Schikora-Tamarit M.A."/>
        </authorList>
    </citation>
    <scope>NUCLEOTIDE SEQUENCE</scope>
    <source>
        <strain evidence="1">CBS2887</strain>
    </source>
</reference>
<organism evidence="1 2">
    <name type="scientific">Wickerhamomyces pijperi</name>
    <name type="common">Yeast</name>
    <name type="synonym">Pichia pijperi</name>
    <dbReference type="NCBI Taxonomy" id="599730"/>
    <lineage>
        <taxon>Eukaryota</taxon>
        <taxon>Fungi</taxon>
        <taxon>Dikarya</taxon>
        <taxon>Ascomycota</taxon>
        <taxon>Saccharomycotina</taxon>
        <taxon>Saccharomycetes</taxon>
        <taxon>Phaffomycetales</taxon>
        <taxon>Wickerhamomycetaceae</taxon>
        <taxon>Wickerhamomyces</taxon>
    </lineage>
</organism>
<dbReference type="EMBL" id="JAEUBG010003284">
    <property type="protein sequence ID" value="KAH3683006.1"/>
    <property type="molecule type" value="Genomic_DNA"/>
</dbReference>
<name>A0A9P8Q2U6_WICPI</name>
<keyword evidence="2" id="KW-1185">Reference proteome</keyword>
<dbReference type="Proteomes" id="UP000774326">
    <property type="component" value="Unassembled WGS sequence"/>
</dbReference>
<evidence type="ECO:0000313" key="1">
    <source>
        <dbReference type="EMBL" id="KAH3683006.1"/>
    </source>
</evidence>
<proteinExistence type="predicted"/>
<comment type="caution">
    <text evidence="1">The sequence shown here is derived from an EMBL/GenBank/DDBJ whole genome shotgun (WGS) entry which is preliminary data.</text>
</comment>
<protein>
    <submittedName>
        <fullName evidence="1">Uncharacterized protein</fullName>
    </submittedName>
</protein>
<evidence type="ECO:0000313" key="2">
    <source>
        <dbReference type="Proteomes" id="UP000774326"/>
    </source>
</evidence>
<reference evidence="1" key="1">
    <citation type="journal article" date="2021" name="Open Biol.">
        <title>Shared evolutionary footprints suggest mitochondrial oxidative damage underlies multiple complex I losses in fungi.</title>
        <authorList>
            <person name="Schikora-Tamarit M.A."/>
            <person name="Marcet-Houben M."/>
            <person name="Nosek J."/>
            <person name="Gabaldon T."/>
        </authorList>
    </citation>
    <scope>NUCLEOTIDE SEQUENCE</scope>
    <source>
        <strain evidence="1">CBS2887</strain>
    </source>
</reference>
<accession>A0A9P8Q2U6</accession>